<dbReference type="FunCoup" id="A0A6P6E8X9">
    <property type="interactions" value="1"/>
</dbReference>
<protein>
    <submittedName>
        <fullName evidence="4">Odontogenesis associated phosphoprotein</fullName>
    </submittedName>
</protein>
<dbReference type="PANTHER" id="PTHR40376">
    <property type="entry name" value="ODONTOGENESIS ASSOCIATED PHOSPHOPROTEIN"/>
    <property type="match status" value="1"/>
</dbReference>
<proteinExistence type="predicted"/>
<name>A0A6P6E8X9_OCTDE</name>
<dbReference type="GO" id="GO:0070175">
    <property type="term" value="P:positive regulation of enamel mineralization"/>
    <property type="evidence" value="ECO:0007669"/>
    <property type="project" value="TreeGrafter"/>
</dbReference>
<dbReference type="AlphaFoldDB" id="A0A6P6E8X9"/>
<dbReference type="InParanoid" id="A0A6P6E8X9"/>
<evidence type="ECO:0000313" key="4">
    <source>
        <dbReference type="RefSeq" id="XP_023568799.1"/>
    </source>
</evidence>
<evidence type="ECO:0000313" key="3">
    <source>
        <dbReference type="Proteomes" id="UP000515203"/>
    </source>
</evidence>
<keyword evidence="3" id="KW-1185">Reference proteome</keyword>
<keyword evidence="2" id="KW-0732">Signal</keyword>
<dbReference type="RefSeq" id="XP_023568799.1">
    <property type="nucleotide sequence ID" value="XM_023713031.1"/>
</dbReference>
<accession>A0A6P6E8X9</accession>
<dbReference type="Pfam" id="PF15848">
    <property type="entry name" value="ODAPH"/>
    <property type="match status" value="1"/>
</dbReference>
<sequence length="148" mass="16690">MALGLCCSRWALLCWLAASVAQGAEGLAVPPGGGPQHNAPPTDCQIFTLTPPPATRSPVTRPRPVTRTPRQPLLIFPQWPRVPPRFPGKPFLPPSCNRRFPWQAWFWPRCCLPRGRCFLGTELREGSSSEETREGRGLRLRSRRRRDL</sequence>
<dbReference type="InterPro" id="IPR031706">
    <property type="entry name" value="ODAPH"/>
</dbReference>
<evidence type="ECO:0000256" key="1">
    <source>
        <dbReference type="SAM" id="MobiDB-lite"/>
    </source>
</evidence>
<feature type="compositionally biased region" description="Basic residues" evidence="1">
    <location>
        <begin position="138"/>
        <end position="148"/>
    </location>
</feature>
<feature type="signal peptide" evidence="2">
    <location>
        <begin position="1"/>
        <end position="26"/>
    </location>
</feature>
<feature type="region of interest" description="Disordered" evidence="1">
    <location>
        <begin position="124"/>
        <end position="148"/>
    </location>
</feature>
<gene>
    <name evidence="4" type="primary">Odaph</name>
</gene>
<dbReference type="Proteomes" id="UP000515203">
    <property type="component" value="Unplaced"/>
</dbReference>
<dbReference type="PANTHER" id="PTHR40376:SF1">
    <property type="entry name" value="ODONTOGENESIS ASSOCIATED PHOSPHOPROTEIN"/>
    <property type="match status" value="1"/>
</dbReference>
<reference evidence="4" key="1">
    <citation type="submission" date="2025-08" db="UniProtKB">
        <authorList>
            <consortium name="RefSeq"/>
        </authorList>
    </citation>
    <scope>IDENTIFICATION</scope>
</reference>
<evidence type="ECO:0000256" key="2">
    <source>
        <dbReference type="SAM" id="SignalP"/>
    </source>
</evidence>
<feature type="compositionally biased region" description="Basic and acidic residues" evidence="1">
    <location>
        <begin position="124"/>
        <end position="137"/>
    </location>
</feature>
<dbReference type="OrthoDB" id="9450558at2759"/>
<dbReference type="GeneID" id="101561768"/>
<dbReference type="CTD" id="152816"/>
<feature type="chain" id="PRO_5028384986" evidence="2">
    <location>
        <begin position="27"/>
        <end position="148"/>
    </location>
</feature>
<organism evidence="3 4">
    <name type="scientific">Octodon degus</name>
    <name type="common">Degu</name>
    <name type="synonym">Sciurus degus</name>
    <dbReference type="NCBI Taxonomy" id="10160"/>
    <lineage>
        <taxon>Eukaryota</taxon>
        <taxon>Metazoa</taxon>
        <taxon>Chordata</taxon>
        <taxon>Craniata</taxon>
        <taxon>Vertebrata</taxon>
        <taxon>Euteleostomi</taxon>
        <taxon>Mammalia</taxon>
        <taxon>Eutheria</taxon>
        <taxon>Euarchontoglires</taxon>
        <taxon>Glires</taxon>
        <taxon>Rodentia</taxon>
        <taxon>Hystricomorpha</taxon>
        <taxon>Octodontidae</taxon>
        <taxon>Octodon</taxon>
    </lineage>
</organism>